<proteinExistence type="predicted"/>
<name>A0A0H5QLC8_9EUKA</name>
<organism evidence="1">
    <name type="scientific">Spongospora subterranea</name>
    <dbReference type="NCBI Taxonomy" id="70186"/>
    <lineage>
        <taxon>Eukaryota</taxon>
        <taxon>Sar</taxon>
        <taxon>Rhizaria</taxon>
        <taxon>Endomyxa</taxon>
        <taxon>Phytomyxea</taxon>
        <taxon>Plasmodiophorida</taxon>
        <taxon>Plasmodiophoridae</taxon>
        <taxon>Spongospora</taxon>
    </lineage>
</organism>
<accession>A0A0H5QLC8</accession>
<dbReference type="EMBL" id="HACM01001970">
    <property type="protein sequence ID" value="CRZ02412.1"/>
    <property type="molecule type" value="Transcribed_RNA"/>
</dbReference>
<evidence type="ECO:0000313" key="1">
    <source>
        <dbReference type="EMBL" id="CRZ02412.1"/>
    </source>
</evidence>
<sequence>MGTVFTDFLKQLAYELTFSEIKTPKMIDCQHDIDFSFVSDLMIPFLSSPNLSWPDYLSQIPGCLFGNLFRTSNSQRLDLSLIAALQEKPRTTLLQFLQTL</sequence>
<protein>
    <submittedName>
        <fullName evidence="1">Uncharacterized protein</fullName>
    </submittedName>
</protein>
<reference evidence="1" key="1">
    <citation type="submission" date="2015-04" db="EMBL/GenBank/DDBJ databases">
        <title>The genome sequence of the plant pathogenic Rhizarian Plasmodiophora brassicae reveals insights in its biotrophic life cycle and the origin of chitin synthesis.</title>
        <authorList>
            <person name="Schwelm A."/>
            <person name="Fogelqvist J."/>
            <person name="Knaust A."/>
            <person name="Julke S."/>
            <person name="Lilja T."/>
            <person name="Dhandapani V."/>
            <person name="Bonilla-Rosso G."/>
            <person name="Karlsson M."/>
            <person name="Shevchenko A."/>
            <person name="Choi S.R."/>
            <person name="Kim H.G."/>
            <person name="Park J.Y."/>
            <person name="Lim Y.P."/>
            <person name="Ludwig-Muller J."/>
            <person name="Dixelius C."/>
        </authorList>
    </citation>
    <scope>NUCLEOTIDE SEQUENCE</scope>
    <source>
        <tissue evidence="1">Potato root galls</tissue>
    </source>
</reference>
<dbReference type="AlphaFoldDB" id="A0A0H5QLC8"/>